<dbReference type="eggNOG" id="COG1589">
    <property type="taxonomic scope" value="Bacteria"/>
</dbReference>
<dbReference type="Gene3D" id="3.40.50.11690">
    <property type="entry name" value="Cell division protein FtsQ/DivIB"/>
    <property type="match status" value="1"/>
</dbReference>
<evidence type="ECO:0000256" key="8">
    <source>
        <dbReference type="ARBA" id="ARBA00023306"/>
    </source>
</evidence>
<evidence type="ECO:0000256" key="1">
    <source>
        <dbReference type="ARBA" id="ARBA00004370"/>
    </source>
</evidence>
<feature type="region of interest" description="Disordered" evidence="10">
    <location>
        <begin position="287"/>
        <end position="313"/>
    </location>
</feature>
<evidence type="ECO:0000256" key="2">
    <source>
        <dbReference type="ARBA" id="ARBA00022475"/>
    </source>
</evidence>
<keyword evidence="4 9" id="KW-0132">Cell division</keyword>
<dbReference type="Pfam" id="PF08478">
    <property type="entry name" value="POTRA_1"/>
    <property type="match status" value="1"/>
</dbReference>
<dbReference type="PROSITE" id="PS51779">
    <property type="entry name" value="POTRA"/>
    <property type="match status" value="1"/>
</dbReference>
<gene>
    <name evidence="9" type="primary">ftsQ</name>
    <name evidence="12" type="ORF">HMPREF9465_01673</name>
</gene>
<evidence type="ECO:0000256" key="9">
    <source>
        <dbReference type="HAMAP-Rule" id="MF_00911"/>
    </source>
</evidence>
<dbReference type="OrthoDB" id="9790370at2"/>
<evidence type="ECO:0000256" key="3">
    <source>
        <dbReference type="ARBA" id="ARBA00022519"/>
    </source>
</evidence>
<evidence type="ECO:0000256" key="5">
    <source>
        <dbReference type="ARBA" id="ARBA00022692"/>
    </source>
</evidence>
<dbReference type="InterPro" id="IPR045335">
    <property type="entry name" value="FtsQ_C_sf"/>
</dbReference>
<comment type="caution">
    <text evidence="12">The sequence shown here is derived from an EMBL/GenBank/DDBJ whole genome shotgun (WGS) entry which is preliminary data.</text>
</comment>
<comment type="subcellular location">
    <subcellularLocation>
        <location evidence="9">Cell inner membrane</location>
        <topology evidence="9">Single-pass type II membrane protein</topology>
    </subcellularLocation>
    <subcellularLocation>
        <location evidence="1">Membrane</location>
    </subcellularLocation>
    <text evidence="9">Localizes to the division septum.</text>
</comment>
<comment type="function">
    <text evidence="9">Essential cell division protein. May link together the upstream cell division proteins, which are predominantly cytoplasmic, with the downstream cell division proteins, which are predominantly periplasmic. May control correct divisome assembly.</text>
</comment>
<protein>
    <recommendedName>
        <fullName evidence="9">Cell division protein FtsQ</fullName>
    </recommendedName>
</protein>
<feature type="compositionally biased region" description="Basic and acidic residues" evidence="10">
    <location>
        <begin position="287"/>
        <end position="296"/>
    </location>
</feature>
<dbReference type="RefSeq" id="WP_005435993.1">
    <property type="nucleotide sequence ID" value="NZ_JH815518.1"/>
</dbReference>
<evidence type="ECO:0000259" key="11">
    <source>
        <dbReference type="PROSITE" id="PS51779"/>
    </source>
</evidence>
<reference evidence="12 13" key="1">
    <citation type="submission" date="2012-05" db="EMBL/GenBank/DDBJ databases">
        <title>The Genome Sequence of Sutterella wadsworthensis 2_1_59BFAA.</title>
        <authorList>
            <consortium name="The Broad Institute Genome Sequencing Platform"/>
            <person name="Earl A."/>
            <person name="Ward D."/>
            <person name="Feldgarden M."/>
            <person name="Gevers D."/>
            <person name="Daigneault M."/>
            <person name="Strauss J."/>
            <person name="Allen-Vercoe E."/>
            <person name="Walker B."/>
            <person name="Young S.K."/>
            <person name="Zeng Q."/>
            <person name="Gargeya S."/>
            <person name="Fitzgerald M."/>
            <person name="Haas B."/>
            <person name="Abouelleil A."/>
            <person name="Alvarado L."/>
            <person name="Arachchi H.M."/>
            <person name="Berlin A.M."/>
            <person name="Chapman S.B."/>
            <person name="Goldberg J."/>
            <person name="Griggs A."/>
            <person name="Gujja S."/>
            <person name="Hansen M."/>
            <person name="Howarth C."/>
            <person name="Imamovic A."/>
            <person name="Larimer J."/>
            <person name="McCowen C."/>
            <person name="Montmayeur A."/>
            <person name="Murphy C."/>
            <person name="Neiman D."/>
            <person name="Pearson M."/>
            <person name="Priest M."/>
            <person name="Roberts A."/>
            <person name="Saif S."/>
            <person name="Shea T."/>
            <person name="Sisk P."/>
            <person name="Sykes S."/>
            <person name="Wortman J."/>
            <person name="Nusbaum C."/>
            <person name="Birren B."/>
        </authorList>
    </citation>
    <scope>NUCLEOTIDE SEQUENCE [LARGE SCALE GENOMIC DNA]</scope>
    <source>
        <strain evidence="12 13">2_1_59BFAA</strain>
    </source>
</reference>
<dbReference type="GO" id="GO:0043093">
    <property type="term" value="P:FtsZ-dependent cytokinesis"/>
    <property type="evidence" value="ECO:0007669"/>
    <property type="project" value="UniProtKB-UniRule"/>
</dbReference>
<dbReference type="InterPro" id="IPR034746">
    <property type="entry name" value="POTRA"/>
</dbReference>
<keyword evidence="8 9" id="KW-0131">Cell cycle</keyword>
<dbReference type="Gene3D" id="3.10.20.310">
    <property type="entry name" value="membrane protein fhac"/>
    <property type="match status" value="1"/>
</dbReference>
<organism evidence="12 13">
    <name type="scientific">Sutterella wadsworthensis 2_1_59BFAA</name>
    <dbReference type="NCBI Taxonomy" id="742823"/>
    <lineage>
        <taxon>Bacteria</taxon>
        <taxon>Pseudomonadati</taxon>
        <taxon>Pseudomonadota</taxon>
        <taxon>Betaproteobacteria</taxon>
        <taxon>Burkholderiales</taxon>
        <taxon>Sutterellaceae</taxon>
        <taxon>Sutterella</taxon>
    </lineage>
</organism>
<comment type="subunit">
    <text evidence="9">Part of a complex composed of FtsB, FtsL and FtsQ.</text>
</comment>
<dbReference type="InterPro" id="IPR026579">
    <property type="entry name" value="FtsQ"/>
</dbReference>
<keyword evidence="13" id="KW-1185">Reference proteome</keyword>
<evidence type="ECO:0000256" key="4">
    <source>
        <dbReference type="ARBA" id="ARBA00022618"/>
    </source>
</evidence>
<keyword evidence="3 9" id="KW-0997">Cell inner membrane</keyword>
<dbReference type="EMBL" id="ADMG01000037">
    <property type="protein sequence ID" value="EKB30626.1"/>
    <property type="molecule type" value="Genomic_DNA"/>
</dbReference>
<comment type="similarity">
    <text evidence="9">Belongs to the FtsQ/DivIB family. FtsQ subfamily.</text>
</comment>
<evidence type="ECO:0000256" key="6">
    <source>
        <dbReference type="ARBA" id="ARBA00022989"/>
    </source>
</evidence>
<name>K1JKA9_9BURK</name>
<dbReference type="STRING" id="742823.HMPREF9465_01673"/>
<evidence type="ECO:0000256" key="10">
    <source>
        <dbReference type="SAM" id="MobiDB-lite"/>
    </source>
</evidence>
<dbReference type="PANTHER" id="PTHR35851:SF1">
    <property type="entry name" value="CELL DIVISION PROTEIN FTSQ"/>
    <property type="match status" value="1"/>
</dbReference>
<keyword evidence="7 9" id="KW-0472">Membrane</keyword>
<dbReference type="AlphaFoldDB" id="K1JKA9"/>
<proteinExistence type="inferred from homology"/>
<dbReference type="Pfam" id="PF03799">
    <property type="entry name" value="FtsQ_DivIB_C"/>
    <property type="match status" value="1"/>
</dbReference>
<dbReference type="GO" id="GO:0005886">
    <property type="term" value="C:plasma membrane"/>
    <property type="evidence" value="ECO:0007669"/>
    <property type="project" value="UniProtKB-SubCell"/>
</dbReference>
<feature type="domain" description="POTRA" evidence="11">
    <location>
        <begin position="72"/>
        <end position="141"/>
    </location>
</feature>
<keyword evidence="6 9" id="KW-1133">Transmembrane helix</keyword>
<dbReference type="PATRIC" id="fig|742823.3.peg.1668"/>
<dbReference type="Proteomes" id="UP000005835">
    <property type="component" value="Unassembled WGS sequence"/>
</dbReference>
<dbReference type="HOGENOM" id="CLU_064041_0_0_4"/>
<dbReference type="GO" id="GO:0032153">
    <property type="term" value="C:cell division site"/>
    <property type="evidence" value="ECO:0007669"/>
    <property type="project" value="UniProtKB-UniRule"/>
</dbReference>
<evidence type="ECO:0000313" key="12">
    <source>
        <dbReference type="EMBL" id="EKB30626.1"/>
    </source>
</evidence>
<dbReference type="HAMAP" id="MF_00911">
    <property type="entry name" value="FtsQ_subfam"/>
    <property type="match status" value="1"/>
</dbReference>
<accession>K1JKA9</accession>
<dbReference type="PANTHER" id="PTHR35851">
    <property type="entry name" value="CELL DIVISION PROTEIN FTSQ"/>
    <property type="match status" value="1"/>
</dbReference>
<dbReference type="InterPro" id="IPR013685">
    <property type="entry name" value="POTRA_FtsQ_type"/>
</dbReference>
<sequence>MKAESPENPAEAVTPEEAIERRALARAQEEAREARRASLRFWTKTVCGLAAAAVVVLGAGRAADAVMHLPVFDFSTLEVEGDVARVPVERVKQAVEPVIRGNFFTEDLDEVRRAAETVPWVKRAVVRRVWPDGLRIAVETYSAFAVYEDGRLVDPDGVLFSANPDERDNPSDPLPNFYGPAGQTAQIARYYREFSRALSSIGATVTDVACSDRGGWSLVMASGDIPATRVELGREDAGTNIVAKVADLAAAYPRVVELMDGPPASIDLRYDRAFAATLPDREAIRKLREAEQRTDTDVPDEEPGSAQHDEQPE</sequence>
<dbReference type="InterPro" id="IPR005548">
    <property type="entry name" value="Cell_div_FtsQ/DivIB_C"/>
</dbReference>
<keyword evidence="5 9" id="KW-0812">Transmembrane</keyword>
<keyword evidence="2 9" id="KW-1003">Cell membrane</keyword>
<evidence type="ECO:0000313" key="13">
    <source>
        <dbReference type="Proteomes" id="UP000005835"/>
    </source>
</evidence>
<dbReference type="GO" id="GO:0090529">
    <property type="term" value="P:cell septum assembly"/>
    <property type="evidence" value="ECO:0007669"/>
    <property type="project" value="InterPro"/>
</dbReference>
<evidence type="ECO:0000256" key="7">
    <source>
        <dbReference type="ARBA" id="ARBA00023136"/>
    </source>
</evidence>